<dbReference type="Proteomes" id="UP001642540">
    <property type="component" value="Unassembled WGS sequence"/>
</dbReference>
<evidence type="ECO:0000256" key="2">
    <source>
        <dbReference type="SAM" id="MobiDB-lite"/>
    </source>
</evidence>
<sequence length="203" mass="22844">MSFSNPPENKREVSGGEPTMSGSNRTAQQIASEQRLKSTQAKVDEVVGIMHDNVEKLIQRDENLVELKDRSDKLEVGALKFKEKAATVRHKFFLENRKDDFVSESSSELSQTNQSQQQIRRMASISLKHFLLATIVLVFMVAFAEGQRGAACNVLCGNIYGRARRPPRPSDYYCPPNADAYTRHLCDLGLYRPSFGGSHYSKK</sequence>
<dbReference type="PANTHER" id="PTHR45701">
    <property type="entry name" value="SYNAPTOBREVIN FAMILY MEMBER"/>
    <property type="match status" value="1"/>
</dbReference>
<dbReference type="SUPFAM" id="SSF58038">
    <property type="entry name" value="SNARE fusion complex"/>
    <property type="match status" value="1"/>
</dbReference>
<evidence type="ECO:0000256" key="1">
    <source>
        <dbReference type="PROSITE-ProRule" id="PRU00290"/>
    </source>
</evidence>
<dbReference type="InterPro" id="IPR016444">
    <property type="entry name" value="Synaptobrevin/VAMP"/>
</dbReference>
<feature type="region of interest" description="Disordered" evidence="2">
    <location>
        <begin position="1"/>
        <end position="35"/>
    </location>
</feature>
<protein>
    <recommendedName>
        <fullName evidence="3">V-SNARE coiled-coil homology domain-containing protein</fullName>
    </recommendedName>
</protein>
<dbReference type="PRINTS" id="PR00219">
    <property type="entry name" value="SYNAPTOBREVN"/>
</dbReference>
<keyword evidence="1" id="KW-0175">Coiled coil</keyword>
<evidence type="ECO:0000259" key="3">
    <source>
        <dbReference type="PROSITE" id="PS50892"/>
    </source>
</evidence>
<evidence type="ECO:0000313" key="5">
    <source>
        <dbReference type="Proteomes" id="UP001642540"/>
    </source>
</evidence>
<evidence type="ECO:0000313" key="4">
    <source>
        <dbReference type="EMBL" id="CAL8130465.1"/>
    </source>
</evidence>
<dbReference type="PROSITE" id="PS50892">
    <property type="entry name" value="V_SNARE"/>
    <property type="match status" value="1"/>
</dbReference>
<accession>A0ABP1RLY4</accession>
<feature type="domain" description="V-SNARE coiled-coil homology" evidence="3">
    <location>
        <begin position="35"/>
        <end position="95"/>
    </location>
</feature>
<comment type="caution">
    <text evidence="4">The sequence shown here is derived from an EMBL/GenBank/DDBJ whole genome shotgun (WGS) entry which is preliminary data.</text>
</comment>
<dbReference type="Gene3D" id="1.20.5.110">
    <property type="match status" value="1"/>
</dbReference>
<organism evidence="4 5">
    <name type="scientific">Orchesella dallaii</name>
    <dbReference type="NCBI Taxonomy" id="48710"/>
    <lineage>
        <taxon>Eukaryota</taxon>
        <taxon>Metazoa</taxon>
        <taxon>Ecdysozoa</taxon>
        <taxon>Arthropoda</taxon>
        <taxon>Hexapoda</taxon>
        <taxon>Collembola</taxon>
        <taxon>Entomobryomorpha</taxon>
        <taxon>Entomobryoidea</taxon>
        <taxon>Orchesellidae</taxon>
        <taxon>Orchesellinae</taxon>
        <taxon>Orchesella</taxon>
    </lineage>
</organism>
<feature type="compositionally biased region" description="Polar residues" evidence="2">
    <location>
        <begin position="20"/>
        <end position="35"/>
    </location>
</feature>
<dbReference type="InterPro" id="IPR042855">
    <property type="entry name" value="V_SNARE_CC"/>
</dbReference>
<keyword evidence="5" id="KW-1185">Reference proteome</keyword>
<dbReference type="EMBL" id="CAXLJM020000082">
    <property type="protein sequence ID" value="CAL8130465.1"/>
    <property type="molecule type" value="Genomic_DNA"/>
</dbReference>
<dbReference type="InterPro" id="IPR001388">
    <property type="entry name" value="Synaptobrevin-like"/>
</dbReference>
<proteinExistence type="predicted"/>
<gene>
    <name evidence="4" type="ORF">ODALV1_LOCUS23737</name>
</gene>
<dbReference type="Pfam" id="PF00957">
    <property type="entry name" value="Synaptobrevin"/>
    <property type="match status" value="1"/>
</dbReference>
<reference evidence="4 5" key="1">
    <citation type="submission" date="2024-08" db="EMBL/GenBank/DDBJ databases">
        <authorList>
            <person name="Cucini C."/>
            <person name="Frati F."/>
        </authorList>
    </citation>
    <scope>NUCLEOTIDE SEQUENCE [LARGE SCALE GENOMIC DNA]</scope>
</reference>
<name>A0ABP1RLY4_9HEXA</name>